<name>A0A016WFL9_9BILA</name>
<dbReference type="Proteomes" id="UP000024635">
    <property type="component" value="Unassembled WGS sequence"/>
</dbReference>
<gene>
    <name evidence="1" type="primary">Acey_s0716.g1782</name>
    <name evidence="1" type="ORF">Y032_0716g1782</name>
</gene>
<comment type="caution">
    <text evidence="1">The sequence shown here is derived from an EMBL/GenBank/DDBJ whole genome shotgun (WGS) entry which is preliminary data.</text>
</comment>
<keyword evidence="2" id="KW-1185">Reference proteome</keyword>
<proteinExistence type="predicted"/>
<reference evidence="2" key="1">
    <citation type="journal article" date="2015" name="Nat. Genet.">
        <title>The genome and transcriptome of the zoonotic hookworm Ancylostoma ceylanicum identify infection-specific gene families.</title>
        <authorList>
            <person name="Schwarz E.M."/>
            <person name="Hu Y."/>
            <person name="Antoshechkin I."/>
            <person name="Miller M.M."/>
            <person name="Sternberg P.W."/>
            <person name="Aroian R.V."/>
        </authorList>
    </citation>
    <scope>NUCLEOTIDE SEQUENCE</scope>
    <source>
        <strain evidence="2">HY135</strain>
    </source>
</reference>
<dbReference type="AlphaFoldDB" id="A0A016WFL9"/>
<sequence length="77" mass="9128">MSDFESWTLNRRNSAKTEPFLPIQHSFESTHLCHLSARFLFRHTRSQAFWTQKYRRGRFEVVYFCGLLLLSGMSPTA</sequence>
<evidence type="ECO:0000313" key="1">
    <source>
        <dbReference type="EMBL" id="EYC38435.1"/>
    </source>
</evidence>
<dbReference type="EMBL" id="JARK01000316">
    <property type="protein sequence ID" value="EYC38435.1"/>
    <property type="molecule type" value="Genomic_DNA"/>
</dbReference>
<protein>
    <submittedName>
        <fullName evidence="1">Uncharacterized protein</fullName>
    </submittedName>
</protein>
<organism evidence="1 2">
    <name type="scientific">Ancylostoma ceylanicum</name>
    <dbReference type="NCBI Taxonomy" id="53326"/>
    <lineage>
        <taxon>Eukaryota</taxon>
        <taxon>Metazoa</taxon>
        <taxon>Ecdysozoa</taxon>
        <taxon>Nematoda</taxon>
        <taxon>Chromadorea</taxon>
        <taxon>Rhabditida</taxon>
        <taxon>Rhabditina</taxon>
        <taxon>Rhabditomorpha</taxon>
        <taxon>Strongyloidea</taxon>
        <taxon>Ancylostomatidae</taxon>
        <taxon>Ancylostomatinae</taxon>
        <taxon>Ancylostoma</taxon>
    </lineage>
</organism>
<accession>A0A016WFL9</accession>
<evidence type="ECO:0000313" key="2">
    <source>
        <dbReference type="Proteomes" id="UP000024635"/>
    </source>
</evidence>